<dbReference type="Gene3D" id="3.40.1380.10">
    <property type="match status" value="1"/>
</dbReference>
<keyword evidence="6 10" id="KW-0406">Ion transport</keyword>
<protein>
    <recommendedName>
        <fullName evidence="10">ATP synthase gamma chain</fullName>
    </recommendedName>
    <alternativeName>
        <fullName evidence="10">ATP synthase F1 sector gamma subunit</fullName>
    </alternativeName>
    <alternativeName>
        <fullName evidence="10">F-ATPase gamma subunit</fullName>
    </alternativeName>
</protein>
<dbReference type="InterPro" id="IPR000131">
    <property type="entry name" value="ATP_synth_F1_gsu"/>
</dbReference>
<accession>A0A9D1HK31</accession>
<organism evidence="11 12">
    <name type="scientific">Candidatus Avidehalobacter gallistercoris</name>
    <dbReference type="NCBI Taxonomy" id="2840694"/>
    <lineage>
        <taxon>Bacteria</taxon>
        <taxon>Bacillati</taxon>
        <taxon>Bacillota</taxon>
        <taxon>Clostridia</taxon>
        <taxon>Eubacteriales</taxon>
        <taxon>Peptococcaceae</taxon>
        <taxon>Peptococcaceae incertae sedis</taxon>
        <taxon>Candidatus Avidehalobacter</taxon>
    </lineage>
</organism>
<dbReference type="InterPro" id="IPR023632">
    <property type="entry name" value="ATP_synth_F1_gsu_CS"/>
</dbReference>
<proteinExistence type="inferred from homology"/>
<dbReference type="Proteomes" id="UP000824124">
    <property type="component" value="Unassembled WGS sequence"/>
</dbReference>
<dbReference type="PRINTS" id="PR00126">
    <property type="entry name" value="ATPASEGAMMA"/>
</dbReference>
<evidence type="ECO:0000256" key="8">
    <source>
        <dbReference type="ARBA" id="ARBA00023196"/>
    </source>
</evidence>
<keyword evidence="5 10" id="KW-0375">Hydrogen ion transport</keyword>
<dbReference type="GO" id="GO:0005524">
    <property type="term" value="F:ATP binding"/>
    <property type="evidence" value="ECO:0007669"/>
    <property type="project" value="UniProtKB-UniRule"/>
</dbReference>
<comment type="function">
    <text evidence="1 10">Produces ATP from ADP in the presence of a proton gradient across the membrane. The gamma chain is believed to be important in regulating ATPase activity and the flow of protons through the CF(0) complex.</text>
</comment>
<comment type="subcellular location">
    <subcellularLocation>
        <location evidence="10">Cell membrane</location>
        <topology evidence="10">Peripheral membrane protein</topology>
    </subcellularLocation>
    <subcellularLocation>
        <location evidence="2">Membrane</location>
        <topology evidence="2">Peripheral membrane protein</topology>
    </subcellularLocation>
</comment>
<dbReference type="AlphaFoldDB" id="A0A9D1HK31"/>
<dbReference type="GO" id="GO:0046933">
    <property type="term" value="F:proton-transporting ATP synthase activity, rotational mechanism"/>
    <property type="evidence" value="ECO:0007669"/>
    <property type="project" value="UniProtKB-UniRule"/>
</dbReference>
<evidence type="ECO:0000256" key="10">
    <source>
        <dbReference type="HAMAP-Rule" id="MF_00815"/>
    </source>
</evidence>
<dbReference type="HAMAP" id="MF_00815">
    <property type="entry name" value="ATP_synth_gamma_bact"/>
    <property type="match status" value="1"/>
</dbReference>
<evidence type="ECO:0000256" key="1">
    <source>
        <dbReference type="ARBA" id="ARBA00003456"/>
    </source>
</evidence>
<comment type="subunit">
    <text evidence="10">F-type ATPases have 2 components, CF(1) - the catalytic core - and CF(0) - the membrane proton channel. CF(1) has five subunits: alpha(3), beta(3), gamma(1), delta(1), epsilon(1). CF(0) has three main subunits: a, b and c.</text>
</comment>
<evidence type="ECO:0000256" key="3">
    <source>
        <dbReference type="ARBA" id="ARBA00007681"/>
    </source>
</evidence>
<evidence type="ECO:0000256" key="7">
    <source>
        <dbReference type="ARBA" id="ARBA00023136"/>
    </source>
</evidence>
<dbReference type="PANTHER" id="PTHR11693">
    <property type="entry name" value="ATP SYNTHASE GAMMA CHAIN"/>
    <property type="match status" value="1"/>
</dbReference>
<keyword evidence="4 10" id="KW-0813">Transport</keyword>
<comment type="caution">
    <text evidence="11">The sequence shown here is derived from an EMBL/GenBank/DDBJ whole genome shotgun (WGS) entry which is preliminary data.</text>
</comment>
<evidence type="ECO:0000313" key="12">
    <source>
        <dbReference type="Proteomes" id="UP000824124"/>
    </source>
</evidence>
<comment type="similarity">
    <text evidence="3 10">Belongs to the ATPase gamma chain family.</text>
</comment>
<evidence type="ECO:0000256" key="9">
    <source>
        <dbReference type="ARBA" id="ARBA00023310"/>
    </source>
</evidence>
<reference evidence="11" key="1">
    <citation type="submission" date="2020-10" db="EMBL/GenBank/DDBJ databases">
        <authorList>
            <person name="Gilroy R."/>
        </authorList>
    </citation>
    <scope>NUCLEOTIDE SEQUENCE</scope>
    <source>
        <strain evidence="11">2830</strain>
    </source>
</reference>
<dbReference type="GO" id="GO:0045259">
    <property type="term" value="C:proton-transporting ATP synthase complex"/>
    <property type="evidence" value="ECO:0007669"/>
    <property type="project" value="UniProtKB-KW"/>
</dbReference>
<evidence type="ECO:0000256" key="6">
    <source>
        <dbReference type="ARBA" id="ARBA00023065"/>
    </source>
</evidence>
<dbReference type="PANTHER" id="PTHR11693:SF22">
    <property type="entry name" value="ATP SYNTHASE SUBUNIT GAMMA, MITOCHONDRIAL"/>
    <property type="match status" value="1"/>
</dbReference>
<dbReference type="PROSITE" id="PS00153">
    <property type="entry name" value="ATPASE_GAMMA"/>
    <property type="match status" value="1"/>
</dbReference>
<sequence length="293" mass="32484">MANMRDIRRRIKSVTNTKKITGAMKMVSAAKLRKTQGTLVAVRPYSDKIQEVMDHLLSGGEEYDTPFLTPRKEVRNILYIVIAGDRGLCGGYNINLLRFAEAQMKATPEEQRAMMLLIGNKAREHFRTRPQYEIMDVFSNIGDTPNVSQGKALSDYVIKKYLDGEVDEVHVVYSKFQSVLTQIPSVAQVLPIQVAEGSAEAEESGHTETDYIFEPGGKELLDVILPKYVDSSIYRLLLESKAGEHGARMTAMDSATDNASDLIDKLTLALNRARQAQITTEITEIVGGAAALE</sequence>
<keyword evidence="7 10" id="KW-0472">Membrane</keyword>
<evidence type="ECO:0000256" key="4">
    <source>
        <dbReference type="ARBA" id="ARBA00022448"/>
    </source>
</evidence>
<evidence type="ECO:0000256" key="2">
    <source>
        <dbReference type="ARBA" id="ARBA00004170"/>
    </source>
</evidence>
<name>A0A9D1HK31_9FIRM</name>
<keyword evidence="8 10" id="KW-0139">CF(1)</keyword>
<reference evidence="11" key="2">
    <citation type="journal article" date="2021" name="PeerJ">
        <title>Extensive microbial diversity within the chicken gut microbiome revealed by metagenomics and culture.</title>
        <authorList>
            <person name="Gilroy R."/>
            <person name="Ravi A."/>
            <person name="Getino M."/>
            <person name="Pursley I."/>
            <person name="Horton D.L."/>
            <person name="Alikhan N.F."/>
            <person name="Baker D."/>
            <person name="Gharbi K."/>
            <person name="Hall N."/>
            <person name="Watson M."/>
            <person name="Adriaenssens E.M."/>
            <person name="Foster-Nyarko E."/>
            <person name="Jarju S."/>
            <person name="Secka A."/>
            <person name="Antonio M."/>
            <person name="Oren A."/>
            <person name="Chaudhuri R.R."/>
            <person name="La Ragione R."/>
            <person name="Hildebrand F."/>
            <person name="Pallen M.J."/>
        </authorList>
    </citation>
    <scope>NUCLEOTIDE SEQUENCE</scope>
    <source>
        <strain evidence="11">2830</strain>
    </source>
</reference>
<dbReference type="InterPro" id="IPR035968">
    <property type="entry name" value="ATP_synth_F1_ATPase_gsu"/>
</dbReference>
<dbReference type="NCBIfam" id="TIGR01146">
    <property type="entry name" value="ATPsyn_F1gamma"/>
    <property type="match status" value="1"/>
</dbReference>
<evidence type="ECO:0000256" key="5">
    <source>
        <dbReference type="ARBA" id="ARBA00022781"/>
    </source>
</evidence>
<dbReference type="SUPFAM" id="SSF52943">
    <property type="entry name" value="ATP synthase (F1-ATPase), gamma subunit"/>
    <property type="match status" value="1"/>
</dbReference>
<dbReference type="EMBL" id="DVMH01000023">
    <property type="protein sequence ID" value="HIU10549.1"/>
    <property type="molecule type" value="Genomic_DNA"/>
</dbReference>
<evidence type="ECO:0000313" key="11">
    <source>
        <dbReference type="EMBL" id="HIU10549.1"/>
    </source>
</evidence>
<dbReference type="GO" id="GO:0042777">
    <property type="term" value="P:proton motive force-driven plasma membrane ATP synthesis"/>
    <property type="evidence" value="ECO:0007669"/>
    <property type="project" value="UniProtKB-UniRule"/>
</dbReference>
<keyword evidence="9 10" id="KW-0066">ATP synthesis</keyword>
<dbReference type="Gene3D" id="1.10.287.80">
    <property type="entry name" value="ATP synthase, gamma subunit, helix hairpin domain"/>
    <property type="match status" value="1"/>
</dbReference>
<dbReference type="GO" id="GO:0005886">
    <property type="term" value="C:plasma membrane"/>
    <property type="evidence" value="ECO:0007669"/>
    <property type="project" value="UniProtKB-SubCell"/>
</dbReference>
<keyword evidence="10" id="KW-1003">Cell membrane</keyword>
<dbReference type="CDD" id="cd12151">
    <property type="entry name" value="F1-ATPase_gamma"/>
    <property type="match status" value="1"/>
</dbReference>
<gene>
    <name evidence="10 11" type="primary">atpG</name>
    <name evidence="11" type="ORF">IAB00_04795</name>
</gene>
<dbReference type="Pfam" id="PF00231">
    <property type="entry name" value="ATP-synt"/>
    <property type="match status" value="1"/>
</dbReference>